<dbReference type="OrthoDB" id="177947at2"/>
<dbReference type="GO" id="GO:0004553">
    <property type="term" value="F:hydrolase activity, hydrolyzing O-glycosyl compounds"/>
    <property type="evidence" value="ECO:0007669"/>
    <property type="project" value="InterPro"/>
</dbReference>
<organism evidence="7 8">
    <name type="scientific">Ereboglobus luteus</name>
    <dbReference type="NCBI Taxonomy" id="1796921"/>
    <lineage>
        <taxon>Bacteria</taxon>
        <taxon>Pseudomonadati</taxon>
        <taxon>Verrucomicrobiota</taxon>
        <taxon>Opitutia</taxon>
        <taxon>Opitutales</taxon>
        <taxon>Opitutaceae</taxon>
        <taxon>Ereboglobus</taxon>
    </lineage>
</organism>
<evidence type="ECO:0000313" key="8">
    <source>
        <dbReference type="Proteomes" id="UP000244896"/>
    </source>
</evidence>
<accession>A0A2U8E5M9</accession>
<name>A0A2U8E5M9_9BACT</name>
<sequence length="354" mass="40122">MNTRRLAPLFFALAIVLLSATGCPRQNAPRASRTATFTNPIGVGADPWVIRHGDHYYWTLTDTDRGVAIWRSDNLTSLGKRHIVWRAPATGPHSKEIWSPELHFLDGRWYIYVAASEGNNASHRMIVLEGPADDPIGEYTFKAELYTGDHIETGELNRWAVDGTILEHEGKRYFVWSGWEDERDISWLYAAPMSNPWTISANRARLCANDDFQWERVGESMQARALNEAPQILQRDGRVFIVYSASGSWQPTYKMGILELTGDDPLERDAWRKHPYPVFSPTASTFGIGHASFVKSPDGKQDWLVYHVKEERKDGWSRLIFAQRFYWTPGGFPDFGKPVARAVPISAPGTPDAR</sequence>
<keyword evidence="3 5" id="KW-0378">Hydrolase</keyword>
<evidence type="ECO:0000256" key="2">
    <source>
        <dbReference type="ARBA" id="ARBA00022729"/>
    </source>
</evidence>
<keyword evidence="8" id="KW-1185">Reference proteome</keyword>
<dbReference type="Proteomes" id="UP000244896">
    <property type="component" value="Chromosome"/>
</dbReference>
<feature type="signal peptide" evidence="6">
    <location>
        <begin position="1"/>
        <end position="20"/>
    </location>
</feature>
<evidence type="ECO:0000313" key="7">
    <source>
        <dbReference type="EMBL" id="AWI10249.1"/>
    </source>
</evidence>
<dbReference type="InterPro" id="IPR006710">
    <property type="entry name" value="Glyco_hydro_43"/>
</dbReference>
<dbReference type="CDD" id="cd18820">
    <property type="entry name" value="GH43_LbAraf43-like"/>
    <property type="match status" value="1"/>
</dbReference>
<evidence type="ECO:0000256" key="6">
    <source>
        <dbReference type="SAM" id="SignalP"/>
    </source>
</evidence>
<reference evidence="7 8" key="1">
    <citation type="journal article" date="2018" name="Syst. Appl. Microbiol.">
        <title>Ereboglobus luteus gen. nov. sp. nov. from cockroach guts, and new insights into the oxygen relationship of the genera Opitutus and Didymococcus (Verrucomicrobia: Opitutaceae).</title>
        <authorList>
            <person name="Tegtmeier D."/>
            <person name="Belitz A."/>
            <person name="Radek R."/>
            <person name="Heimerl T."/>
            <person name="Brune A."/>
        </authorList>
    </citation>
    <scope>NUCLEOTIDE SEQUENCE [LARGE SCALE GENOMIC DNA]</scope>
    <source>
        <strain evidence="7 8">Ho45</strain>
    </source>
</reference>
<protein>
    <recommendedName>
        <fullName evidence="9">Glycosyl hydrolase family 43</fullName>
    </recommendedName>
</protein>
<dbReference type="PANTHER" id="PTHR43817:SF1">
    <property type="entry name" value="HYDROLASE, FAMILY 43, PUTATIVE (AFU_ORTHOLOGUE AFUA_3G01660)-RELATED"/>
    <property type="match status" value="1"/>
</dbReference>
<feature type="chain" id="PRO_5015841247" description="Glycosyl hydrolase family 43" evidence="6">
    <location>
        <begin position="21"/>
        <end position="354"/>
    </location>
</feature>
<dbReference type="Pfam" id="PF04616">
    <property type="entry name" value="Glyco_hydro_43"/>
    <property type="match status" value="1"/>
</dbReference>
<proteinExistence type="inferred from homology"/>
<evidence type="ECO:0000256" key="1">
    <source>
        <dbReference type="ARBA" id="ARBA00009865"/>
    </source>
</evidence>
<dbReference type="SUPFAM" id="SSF75005">
    <property type="entry name" value="Arabinanase/levansucrase/invertase"/>
    <property type="match status" value="1"/>
</dbReference>
<dbReference type="InterPro" id="IPR023296">
    <property type="entry name" value="Glyco_hydro_beta-prop_sf"/>
</dbReference>
<evidence type="ECO:0000256" key="5">
    <source>
        <dbReference type="RuleBase" id="RU361187"/>
    </source>
</evidence>
<evidence type="ECO:0008006" key="9">
    <source>
        <dbReference type="Google" id="ProtNLM"/>
    </source>
</evidence>
<dbReference type="Gene3D" id="2.115.10.20">
    <property type="entry name" value="Glycosyl hydrolase domain, family 43"/>
    <property type="match status" value="1"/>
</dbReference>
<dbReference type="PANTHER" id="PTHR43817">
    <property type="entry name" value="GLYCOSYL HYDROLASE"/>
    <property type="match status" value="1"/>
</dbReference>
<evidence type="ECO:0000256" key="3">
    <source>
        <dbReference type="ARBA" id="ARBA00022801"/>
    </source>
</evidence>
<dbReference type="RefSeq" id="WP_108826153.1">
    <property type="nucleotide sequence ID" value="NZ_CP023004.1"/>
</dbReference>
<dbReference type="KEGG" id="elut:CKA38_14200"/>
<keyword evidence="4 5" id="KW-0326">Glycosidase</keyword>
<keyword evidence="2 6" id="KW-0732">Signal</keyword>
<dbReference type="GO" id="GO:0005975">
    <property type="term" value="P:carbohydrate metabolic process"/>
    <property type="evidence" value="ECO:0007669"/>
    <property type="project" value="InterPro"/>
</dbReference>
<comment type="similarity">
    <text evidence="1 5">Belongs to the glycosyl hydrolase 43 family.</text>
</comment>
<dbReference type="EMBL" id="CP023004">
    <property type="protein sequence ID" value="AWI10249.1"/>
    <property type="molecule type" value="Genomic_DNA"/>
</dbReference>
<evidence type="ECO:0000256" key="4">
    <source>
        <dbReference type="ARBA" id="ARBA00023295"/>
    </source>
</evidence>
<dbReference type="PROSITE" id="PS51257">
    <property type="entry name" value="PROKAR_LIPOPROTEIN"/>
    <property type="match status" value="1"/>
</dbReference>
<gene>
    <name evidence="7" type="ORF">CKA38_14200</name>
</gene>
<dbReference type="AlphaFoldDB" id="A0A2U8E5M9"/>